<protein>
    <recommendedName>
        <fullName evidence="3">PIH1 N-terminal domain-containing protein</fullName>
    </recommendedName>
</protein>
<dbReference type="EMBL" id="SPLM01000108">
    <property type="protein sequence ID" value="TMW60106.1"/>
    <property type="molecule type" value="Genomic_DNA"/>
</dbReference>
<evidence type="ECO:0000313" key="5">
    <source>
        <dbReference type="Proteomes" id="UP000794436"/>
    </source>
</evidence>
<organism evidence="4 5">
    <name type="scientific">Pythium oligandrum</name>
    <name type="common">Mycoparasitic fungus</name>
    <dbReference type="NCBI Taxonomy" id="41045"/>
    <lineage>
        <taxon>Eukaryota</taxon>
        <taxon>Sar</taxon>
        <taxon>Stramenopiles</taxon>
        <taxon>Oomycota</taxon>
        <taxon>Peronosporomycetes</taxon>
        <taxon>Pythiales</taxon>
        <taxon>Pythiaceae</taxon>
        <taxon>Pythium</taxon>
    </lineage>
</organism>
<gene>
    <name evidence="4" type="ORF">Poli38472_000148</name>
</gene>
<reference evidence="4" key="1">
    <citation type="submission" date="2019-03" db="EMBL/GenBank/DDBJ databases">
        <title>Long read genome sequence of the mycoparasitic Pythium oligandrum ATCC 38472 isolated from sugarbeet rhizosphere.</title>
        <authorList>
            <person name="Gaulin E."/>
        </authorList>
    </citation>
    <scope>NUCLEOTIDE SEQUENCE</scope>
    <source>
        <strain evidence="4">ATCC 38472_TT</strain>
    </source>
</reference>
<dbReference type="OrthoDB" id="1539250at2759"/>
<feature type="domain" description="PIH1 N-terminal" evidence="3">
    <location>
        <begin position="99"/>
        <end position="242"/>
    </location>
</feature>
<dbReference type="PANTHER" id="PTHR22997">
    <property type="entry name" value="PIH1 DOMAIN-CONTAINING PROTEIN 1"/>
    <property type="match status" value="1"/>
</dbReference>
<dbReference type="GO" id="GO:0005737">
    <property type="term" value="C:cytoplasm"/>
    <property type="evidence" value="ECO:0007669"/>
    <property type="project" value="TreeGrafter"/>
</dbReference>
<dbReference type="InterPro" id="IPR050734">
    <property type="entry name" value="PIH1/Kintoun_subfamily"/>
</dbReference>
<comment type="similarity">
    <text evidence="1">Belongs to the PIH1 family.</text>
</comment>
<comment type="caution">
    <text evidence="4">The sequence shown here is derived from an EMBL/GenBank/DDBJ whole genome shotgun (WGS) entry which is preliminary data.</text>
</comment>
<sequence length="597" mass="67057">MATPEAEMEEYAKLLDELYAKDPQAYEQFVQMMKQQVEAAGAATEAPSPQLNSAASTPSMLDMIKNAATEGASAPKKEEFKPQFPGNKVMASDGLSAKQEGMYIDVEPGFVMKTTDIHKKRKVFVNFCFSDVIQTFSQRKQLDEEGKEQEGIHVPLSLGAPREVKDKRGDTALAFDVAVNTQVIEDSKTDKTGSFRNFVCELAIEYIDQKYQVKLDSRYKLPKLTYRGELPPPKHYIRKTQKPIIQEVDGSKKATKSATTKAVAVETPAKTATLQHELFDVVGDTRKPCTRVPAVDLNGSALSEEVLRSAGTHLLVLFRFETAVASADDVELELRPEYLTVKVTGHQDLSLFLPYPVQVATTTVVLDRTKNTMEIRLAIDKSWGLNEPDVGSAPWLLTQALRDEDSDKKDTVDTKRKEEEPKSLVDMFHLAMPKTEGSDASSTTPSTQEHTARWDPVDEDDELPEDRFHRRDMMSMHILEQRKKERQLKAQEAEEKRKTKRAEVEAKQKAAQEAGKTWREMYPNEPETTYIDMEDIIAREKEKKKKQTDDEQTSPNESNAKTCVPSDSAVQVAAAWSEEKKTQGLDLNAALAFDLLD</sequence>
<proteinExistence type="inferred from homology"/>
<feature type="region of interest" description="Disordered" evidence="2">
    <location>
        <begin position="536"/>
        <end position="567"/>
    </location>
</feature>
<dbReference type="PANTHER" id="PTHR22997:SF0">
    <property type="entry name" value="PIH1 DOMAIN-CONTAINING PROTEIN 1"/>
    <property type="match status" value="1"/>
</dbReference>
<evidence type="ECO:0000256" key="2">
    <source>
        <dbReference type="SAM" id="MobiDB-lite"/>
    </source>
</evidence>
<feature type="compositionally biased region" description="Polar residues" evidence="2">
    <location>
        <begin position="438"/>
        <end position="449"/>
    </location>
</feature>
<dbReference type="Pfam" id="PF08190">
    <property type="entry name" value="PIH1"/>
    <property type="match status" value="1"/>
</dbReference>
<evidence type="ECO:0000313" key="4">
    <source>
        <dbReference type="EMBL" id="TMW60106.1"/>
    </source>
</evidence>
<feature type="compositionally biased region" description="Basic and acidic residues" evidence="2">
    <location>
        <begin position="401"/>
        <end position="423"/>
    </location>
</feature>
<dbReference type="Proteomes" id="UP000794436">
    <property type="component" value="Unassembled WGS sequence"/>
</dbReference>
<feature type="region of interest" description="Disordered" evidence="2">
    <location>
        <begin position="482"/>
        <end position="515"/>
    </location>
</feature>
<evidence type="ECO:0000256" key="1">
    <source>
        <dbReference type="ARBA" id="ARBA00008511"/>
    </source>
</evidence>
<feature type="region of interest" description="Disordered" evidence="2">
    <location>
        <begin position="401"/>
        <end position="463"/>
    </location>
</feature>
<evidence type="ECO:0000259" key="3">
    <source>
        <dbReference type="Pfam" id="PF08190"/>
    </source>
</evidence>
<dbReference type="InterPro" id="IPR012981">
    <property type="entry name" value="PIH1_N"/>
</dbReference>
<name>A0A8K1FF32_PYTOL</name>
<feature type="compositionally biased region" description="Basic and acidic residues" evidence="2">
    <location>
        <begin position="482"/>
        <end position="510"/>
    </location>
</feature>
<dbReference type="AlphaFoldDB" id="A0A8K1FF32"/>
<keyword evidence="5" id="KW-1185">Reference proteome</keyword>
<accession>A0A8K1FF32</accession>